<gene>
    <name evidence="1" type="ORF">SHKM778_08210</name>
</gene>
<reference evidence="1" key="2">
    <citation type="submission" date="2024-07" db="EMBL/GenBank/DDBJ databases">
        <title>Streptomyces haneummycinica sp. nov., a new antibiotic-producing actinobacterium isolated from marine sediment.</title>
        <authorList>
            <person name="Uemura M."/>
            <person name="Hamada M."/>
            <person name="Hirano S."/>
            <person name="Kobayashi K."/>
            <person name="Ohshiro T."/>
            <person name="Kobayashi T."/>
            <person name="Terahara T."/>
        </authorList>
    </citation>
    <scope>NUCLEOTIDE SEQUENCE</scope>
    <source>
        <strain evidence="1">KM77-8</strain>
    </source>
</reference>
<evidence type="ECO:0000313" key="1">
    <source>
        <dbReference type="EMBL" id="BFO14433.1"/>
    </source>
</evidence>
<proteinExistence type="predicted"/>
<organism evidence="1">
    <name type="scientific">Streptomyces haneummycinicus</name>
    <dbReference type="NCBI Taxonomy" id="3074435"/>
    <lineage>
        <taxon>Bacteria</taxon>
        <taxon>Bacillati</taxon>
        <taxon>Actinomycetota</taxon>
        <taxon>Actinomycetes</taxon>
        <taxon>Kitasatosporales</taxon>
        <taxon>Streptomycetaceae</taxon>
        <taxon>Streptomyces</taxon>
    </lineage>
</organism>
<reference evidence="1" key="1">
    <citation type="submission" date="2024-06" db="EMBL/GenBank/DDBJ databases">
        <authorList>
            <consortium name="consrtm"/>
            <person name="Uemura M."/>
            <person name="Terahara T."/>
        </authorList>
    </citation>
    <scope>NUCLEOTIDE SEQUENCE</scope>
    <source>
        <strain evidence="1">KM77-8</strain>
    </source>
</reference>
<name>A0AAT9HAT7_9ACTN</name>
<accession>A0AAT9HAT7</accession>
<dbReference type="AlphaFoldDB" id="A0AAT9HAT7"/>
<dbReference type="EMBL" id="AP035768">
    <property type="protein sequence ID" value="BFO14433.1"/>
    <property type="molecule type" value="Genomic_DNA"/>
</dbReference>
<protein>
    <submittedName>
        <fullName evidence="1">Uncharacterized protein</fullName>
    </submittedName>
</protein>
<sequence length="70" mass="7841">MKPFPFSSRETRRDDDTRTGRLLDAADVAFEREQTTPLGEDFEAVVMEGLLTDRSVPVYPPAGHTFPSRG</sequence>